<feature type="transmembrane region" description="Helical" evidence="1">
    <location>
        <begin position="89"/>
        <end position="107"/>
    </location>
</feature>
<keyword evidence="1" id="KW-0812">Transmembrane</keyword>
<keyword evidence="1" id="KW-1133">Transmembrane helix</keyword>
<evidence type="ECO:0000313" key="2">
    <source>
        <dbReference type="EMBL" id="CAG6694452.1"/>
    </source>
</evidence>
<dbReference type="EMBL" id="HBUF01318390">
    <property type="protein sequence ID" value="CAG6694453.1"/>
    <property type="molecule type" value="Transcribed_RNA"/>
</dbReference>
<sequence length="124" mass="14082">MPFKRSLTAAVISQQLSAGCFNRMICLIKNSTLSKDPFLFSGPLVNSHRYPILPPKIQFLDFFLTVSHVSFFTLIKTHVSKNVSNCQNFTQLSTFLFFFFFFIITFSRSSGVSVSSQFSPYSPI</sequence>
<dbReference type="EMBL" id="HBUF01318389">
    <property type="protein sequence ID" value="CAG6694452.1"/>
    <property type="molecule type" value="Transcribed_RNA"/>
</dbReference>
<evidence type="ECO:0000256" key="1">
    <source>
        <dbReference type="SAM" id="Phobius"/>
    </source>
</evidence>
<accession>A0A8D8U1V7</accession>
<protein>
    <submittedName>
        <fullName evidence="2">Uncharacterized protein</fullName>
    </submittedName>
</protein>
<proteinExistence type="predicted"/>
<name>A0A8D8U1V7_9HEMI</name>
<reference evidence="2" key="1">
    <citation type="submission" date="2021-05" db="EMBL/GenBank/DDBJ databases">
        <authorList>
            <person name="Alioto T."/>
            <person name="Alioto T."/>
            <person name="Gomez Garrido J."/>
        </authorList>
    </citation>
    <scope>NUCLEOTIDE SEQUENCE</scope>
</reference>
<keyword evidence="1" id="KW-0472">Membrane</keyword>
<dbReference type="AlphaFoldDB" id="A0A8D8U1V7"/>
<dbReference type="PROSITE" id="PS51257">
    <property type="entry name" value="PROKAR_LIPOPROTEIN"/>
    <property type="match status" value="1"/>
</dbReference>
<organism evidence="2">
    <name type="scientific">Cacopsylla melanoneura</name>
    <dbReference type="NCBI Taxonomy" id="428564"/>
    <lineage>
        <taxon>Eukaryota</taxon>
        <taxon>Metazoa</taxon>
        <taxon>Ecdysozoa</taxon>
        <taxon>Arthropoda</taxon>
        <taxon>Hexapoda</taxon>
        <taxon>Insecta</taxon>
        <taxon>Pterygota</taxon>
        <taxon>Neoptera</taxon>
        <taxon>Paraneoptera</taxon>
        <taxon>Hemiptera</taxon>
        <taxon>Sternorrhyncha</taxon>
        <taxon>Psylloidea</taxon>
        <taxon>Psyllidae</taxon>
        <taxon>Psyllinae</taxon>
        <taxon>Cacopsylla</taxon>
    </lineage>
</organism>